<dbReference type="PANTHER" id="PTHR36842">
    <property type="entry name" value="PROTEIN TOLB HOMOLOG"/>
    <property type="match status" value="1"/>
</dbReference>
<dbReference type="NCBIfam" id="TIGR02800">
    <property type="entry name" value="propeller_TolB"/>
    <property type="match status" value="1"/>
</dbReference>
<evidence type="ECO:0000256" key="4">
    <source>
        <dbReference type="ARBA" id="ARBA00022764"/>
    </source>
</evidence>
<dbReference type="Pfam" id="PF07676">
    <property type="entry name" value="PD40"/>
    <property type="match status" value="3"/>
</dbReference>
<proteinExistence type="inferred from homology"/>
<protein>
    <submittedName>
        <fullName evidence="5">TolB protein</fullName>
    </submittedName>
</protein>
<dbReference type="InterPro" id="IPR011042">
    <property type="entry name" value="6-blade_b-propeller_TolB-like"/>
</dbReference>
<sequence>MHMKTTTLLASVLLVTGLGLPLASMAEELHSRIDIDATAGETSIIIAPFSPLSKVIEADLQRSGRFALMDPARIGGNLSPEALRATGAEYAVVGSHNGDMNFQLINLRTGQAEGAFRIPSHQNQRRMAHKAADLVFEKLTGVKGAFDTRIAYVSASGPAKNQTYQLIVSDADGFTPRTIVSSRKPVMSPSWSPDGRQVAYVSYETGRPVVYAQDLASGSKRTISDPNRSSISPSWSPDGRSIAYSVAERGNYNIVVAGANGGGARQITNTRGINAEPQWADSNTIVFTSDRSGQPQLYKTTASGGGESRMSFSGGYNAGASIAGNSVAMVRQTGGTSSITIMDAATKQERTISRGTQDDSPAISPNGMMVLYATDAGGRNSLAVASDNGKAHQSLYSQAGDVRDPAWSPYLD</sequence>
<dbReference type="AlphaFoldDB" id="A0A1H3Z632"/>
<keyword evidence="4" id="KW-0574">Periplasm</keyword>
<comment type="subcellular location">
    <subcellularLocation>
        <location evidence="1">Periplasm</location>
    </subcellularLocation>
</comment>
<dbReference type="GO" id="GO:0017038">
    <property type="term" value="P:protein import"/>
    <property type="evidence" value="ECO:0007669"/>
    <property type="project" value="InterPro"/>
</dbReference>
<dbReference type="OrthoDB" id="9802240at2"/>
<keyword evidence="6" id="KW-1185">Reference proteome</keyword>
<dbReference type="Gene3D" id="3.40.50.10070">
    <property type="entry name" value="TolB, N-terminal domain"/>
    <property type="match status" value="1"/>
</dbReference>
<reference evidence="5 6" key="1">
    <citation type="submission" date="2016-10" db="EMBL/GenBank/DDBJ databases">
        <authorList>
            <person name="de Groot N.N."/>
        </authorList>
    </citation>
    <scope>NUCLEOTIDE SEQUENCE [LARGE SCALE GENOMIC DNA]</scope>
    <source>
        <strain evidence="5 6">DSM 21228</strain>
    </source>
</reference>
<dbReference type="InterPro" id="IPR014167">
    <property type="entry name" value="Tol-Pal_TolB"/>
</dbReference>
<comment type="similarity">
    <text evidence="2">Belongs to the TolB family.</text>
</comment>
<dbReference type="Gene3D" id="2.120.10.30">
    <property type="entry name" value="TolB, C-terminal domain"/>
    <property type="match status" value="1"/>
</dbReference>
<evidence type="ECO:0000256" key="2">
    <source>
        <dbReference type="ARBA" id="ARBA00009820"/>
    </source>
</evidence>
<dbReference type="InterPro" id="IPR011659">
    <property type="entry name" value="WD40"/>
</dbReference>
<keyword evidence="3" id="KW-0732">Signal</keyword>
<evidence type="ECO:0000313" key="5">
    <source>
        <dbReference type="EMBL" id="SEA19303.1"/>
    </source>
</evidence>
<dbReference type="GO" id="GO:0042597">
    <property type="term" value="C:periplasmic space"/>
    <property type="evidence" value="ECO:0007669"/>
    <property type="project" value="UniProtKB-SubCell"/>
</dbReference>
<evidence type="ECO:0000313" key="6">
    <source>
        <dbReference type="Proteomes" id="UP000199397"/>
    </source>
</evidence>
<dbReference type="EMBL" id="FNQP01000005">
    <property type="protein sequence ID" value="SEA19303.1"/>
    <property type="molecule type" value="Genomic_DNA"/>
</dbReference>
<gene>
    <name evidence="5" type="ORF">SAMN05660964_01073</name>
</gene>
<organism evidence="5 6">
    <name type="scientific">Thiothrix caldifontis</name>
    <dbReference type="NCBI Taxonomy" id="525918"/>
    <lineage>
        <taxon>Bacteria</taxon>
        <taxon>Pseudomonadati</taxon>
        <taxon>Pseudomonadota</taxon>
        <taxon>Gammaproteobacteria</taxon>
        <taxon>Thiotrichales</taxon>
        <taxon>Thiotrichaceae</taxon>
        <taxon>Thiothrix</taxon>
    </lineage>
</organism>
<dbReference type="STRING" id="525918.SAMN05660964_01073"/>
<dbReference type="PANTHER" id="PTHR36842:SF1">
    <property type="entry name" value="PROTEIN TOLB"/>
    <property type="match status" value="1"/>
</dbReference>
<evidence type="ECO:0000256" key="1">
    <source>
        <dbReference type="ARBA" id="ARBA00004418"/>
    </source>
</evidence>
<dbReference type="SUPFAM" id="SSF69304">
    <property type="entry name" value="Tricorn protease N-terminal domain"/>
    <property type="match status" value="1"/>
</dbReference>
<dbReference type="SUPFAM" id="SSF52964">
    <property type="entry name" value="TolB, N-terminal domain"/>
    <property type="match status" value="1"/>
</dbReference>
<evidence type="ECO:0000256" key="3">
    <source>
        <dbReference type="ARBA" id="ARBA00022729"/>
    </source>
</evidence>
<name>A0A1H3Z632_9GAMM</name>
<accession>A0A1H3Z632</accession>
<dbReference type="Proteomes" id="UP000199397">
    <property type="component" value="Unassembled WGS sequence"/>
</dbReference>